<comment type="caution">
    <text evidence="2">The sequence shown here is derived from an EMBL/GenBank/DDBJ whole genome shotgun (WGS) entry which is preliminary data.</text>
</comment>
<name>A0A8J4YLK6_CHIOP</name>
<evidence type="ECO:0000256" key="1">
    <source>
        <dbReference type="SAM" id="MobiDB-lite"/>
    </source>
</evidence>
<protein>
    <submittedName>
        <fullName evidence="2">Uncharacterized protein</fullName>
    </submittedName>
</protein>
<proteinExistence type="predicted"/>
<dbReference type="OrthoDB" id="6381412at2759"/>
<dbReference type="EMBL" id="JACEEZ010008821">
    <property type="protein sequence ID" value="KAG0722990.1"/>
    <property type="molecule type" value="Genomic_DNA"/>
</dbReference>
<dbReference type="Proteomes" id="UP000770661">
    <property type="component" value="Unassembled WGS sequence"/>
</dbReference>
<gene>
    <name evidence="2" type="ORF">GWK47_043464</name>
</gene>
<keyword evidence="3" id="KW-1185">Reference proteome</keyword>
<reference evidence="2" key="1">
    <citation type="submission" date="2020-07" db="EMBL/GenBank/DDBJ databases">
        <title>The High-quality genome of the commercially important snow crab, Chionoecetes opilio.</title>
        <authorList>
            <person name="Jeong J.-H."/>
            <person name="Ryu S."/>
        </authorList>
    </citation>
    <scope>NUCLEOTIDE SEQUENCE</scope>
    <source>
        <strain evidence="2">MADBK_172401_WGS</strain>
        <tissue evidence="2">Digestive gland</tissue>
    </source>
</reference>
<dbReference type="AlphaFoldDB" id="A0A8J4YLK6"/>
<feature type="compositionally biased region" description="Polar residues" evidence="1">
    <location>
        <begin position="42"/>
        <end position="55"/>
    </location>
</feature>
<sequence length="189" mass="21163">MPPFVRVPNCKGNYRKGPRVSIFFFPKRKGVASQWLRSIKTGQFSPTASTRSPHQQETDMLGSRNPPSCGCKKQTLRAAPRCVSCISQRTTLGGRPRQQMQNRDKSDWATEENPGCILRLFQISLSTIDDTNNLDEFLQKVKTFDPENPAERELEKVNLYGERSGSSARDPMVYVTGDVPGLIISVATI</sequence>
<evidence type="ECO:0000313" key="2">
    <source>
        <dbReference type="EMBL" id="KAG0722990.1"/>
    </source>
</evidence>
<organism evidence="2 3">
    <name type="scientific">Chionoecetes opilio</name>
    <name type="common">Atlantic snow crab</name>
    <name type="synonym">Cancer opilio</name>
    <dbReference type="NCBI Taxonomy" id="41210"/>
    <lineage>
        <taxon>Eukaryota</taxon>
        <taxon>Metazoa</taxon>
        <taxon>Ecdysozoa</taxon>
        <taxon>Arthropoda</taxon>
        <taxon>Crustacea</taxon>
        <taxon>Multicrustacea</taxon>
        <taxon>Malacostraca</taxon>
        <taxon>Eumalacostraca</taxon>
        <taxon>Eucarida</taxon>
        <taxon>Decapoda</taxon>
        <taxon>Pleocyemata</taxon>
        <taxon>Brachyura</taxon>
        <taxon>Eubrachyura</taxon>
        <taxon>Majoidea</taxon>
        <taxon>Majidae</taxon>
        <taxon>Chionoecetes</taxon>
    </lineage>
</organism>
<accession>A0A8J4YLK6</accession>
<evidence type="ECO:0000313" key="3">
    <source>
        <dbReference type="Proteomes" id="UP000770661"/>
    </source>
</evidence>
<feature type="region of interest" description="Disordered" evidence="1">
    <location>
        <begin position="42"/>
        <end position="66"/>
    </location>
</feature>